<dbReference type="SUPFAM" id="SSF103473">
    <property type="entry name" value="MFS general substrate transporter"/>
    <property type="match status" value="1"/>
</dbReference>
<evidence type="ECO:0000313" key="10">
    <source>
        <dbReference type="Proteomes" id="UP001156708"/>
    </source>
</evidence>
<keyword evidence="10" id="KW-1185">Reference proteome</keyword>
<dbReference type="RefSeq" id="WP_141354425.1">
    <property type="nucleotide sequence ID" value="NZ_BARA01000005.1"/>
</dbReference>
<feature type="domain" description="Major facilitator superfamily (MFS) profile" evidence="8">
    <location>
        <begin position="14"/>
        <end position="463"/>
    </location>
</feature>
<feature type="transmembrane region" description="Helical" evidence="7">
    <location>
        <begin position="439"/>
        <end position="459"/>
    </location>
</feature>
<keyword evidence="6 7" id="KW-0472">Membrane</keyword>
<dbReference type="GO" id="GO:0022857">
    <property type="term" value="F:transmembrane transporter activity"/>
    <property type="evidence" value="ECO:0007669"/>
    <property type="project" value="InterPro"/>
</dbReference>
<reference evidence="10" key="1">
    <citation type="journal article" date="2019" name="Int. J. Syst. Evol. Microbiol.">
        <title>The Global Catalogue of Microorganisms (GCM) 10K type strain sequencing project: providing services to taxonomists for standard genome sequencing and annotation.</title>
        <authorList>
            <consortium name="The Broad Institute Genomics Platform"/>
            <consortium name="The Broad Institute Genome Sequencing Center for Infectious Disease"/>
            <person name="Wu L."/>
            <person name="Ma J."/>
        </authorList>
    </citation>
    <scope>NUCLEOTIDE SEQUENCE [LARGE SCALE GENOMIC DNA]</scope>
    <source>
        <strain evidence="10">NBRC 12467</strain>
    </source>
</reference>
<keyword evidence="4 7" id="KW-0812">Transmembrane</keyword>
<feature type="transmembrane region" description="Helical" evidence="7">
    <location>
        <begin position="83"/>
        <end position="103"/>
    </location>
</feature>
<keyword evidence="5 7" id="KW-1133">Transmembrane helix</keyword>
<feature type="transmembrane region" description="Helical" evidence="7">
    <location>
        <begin position="361"/>
        <end position="385"/>
    </location>
</feature>
<feature type="transmembrane region" description="Helical" evidence="7">
    <location>
        <begin position="52"/>
        <end position="71"/>
    </location>
</feature>
<evidence type="ECO:0000256" key="7">
    <source>
        <dbReference type="SAM" id="Phobius"/>
    </source>
</evidence>
<dbReference type="Pfam" id="PF07690">
    <property type="entry name" value="MFS_1"/>
    <property type="match status" value="1"/>
</dbReference>
<evidence type="ECO:0000256" key="5">
    <source>
        <dbReference type="ARBA" id="ARBA00022989"/>
    </source>
</evidence>
<dbReference type="EMBL" id="BSNZ01000057">
    <property type="protein sequence ID" value="GLQ86238.1"/>
    <property type="molecule type" value="Genomic_DNA"/>
</dbReference>
<proteinExistence type="predicted"/>
<comment type="caution">
    <text evidence="9">The sequence shown here is derived from an EMBL/GenBank/DDBJ whole genome shotgun (WGS) entry which is preliminary data.</text>
</comment>
<feature type="transmembrane region" description="Helical" evidence="7">
    <location>
        <begin position="167"/>
        <end position="189"/>
    </location>
</feature>
<evidence type="ECO:0000259" key="8">
    <source>
        <dbReference type="PROSITE" id="PS50850"/>
    </source>
</evidence>
<evidence type="ECO:0000256" key="3">
    <source>
        <dbReference type="ARBA" id="ARBA00022475"/>
    </source>
</evidence>
<dbReference type="Proteomes" id="UP001156708">
    <property type="component" value="Unassembled WGS sequence"/>
</dbReference>
<dbReference type="PROSITE" id="PS50850">
    <property type="entry name" value="MFS"/>
    <property type="match status" value="1"/>
</dbReference>
<feature type="transmembrane region" description="Helical" evidence="7">
    <location>
        <begin position="12"/>
        <end position="32"/>
    </location>
</feature>
<evidence type="ECO:0000256" key="2">
    <source>
        <dbReference type="ARBA" id="ARBA00022448"/>
    </source>
</evidence>
<evidence type="ECO:0000256" key="1">
    <source>
        <dbReference type="ARBA" id="ARBA00004651"/>
    </source>
</evidence>
<organism evidence="9 10">
    <name type="scientific">Gluconobacter sphaericus NBRC 12467</name>
    <dbReference type="NCBI Taxonomy" id="1307951"/>
    <lineage>
        <taxon>Bacteria</taxon>
        <taxon>Pseudomonadati</taxon>
        <taxon>Pseudomonadota</taxon>
        <taxon>Alphaproteobacteria</taxon>
        <taxon>Acetobacterales</taxon>
        <taxon>Acetobacteraceae</taxon>
        <taxon>Gluconobacter</taxon>
    </lineage>
</organism>
<accession>A0AA37SLR1</accession>
<feature type="transmembrane region" description="Helical" evidence="7">
    <location>
        <begin position="397"/>
        <end position="419"/>
    </location>
</feature>
<gene>
    <name evidence="9" type="ORF">GCM10007872_31510</name>
</gene>
<feature type="transmembrane region" description="Helical" evidence="7">
    <location>
        <begin position="225"/>
        <end position="247"/>
    </location>
</feature>
<feature type="transmembrane region" description="Helical" evidence="7">
    <location>
        <begin position="300"/>
        <end position="321"/>
    </location>
</feature>
<feature type="transmembrane region" description="Helical" evidence="7">
    <location>
        <begin position="333"/>
        <end position="349"/>
    </location>
</feature>
<keyword evidence="2" id="KW-0813">Transport</keyword>
<feature type="transmembrane region" description="Helical" evidence="7">
    <location>
        <begin position="109"/>
        <end position="128"/>
    </location>
</feature>
<comment type="subcellular location">
    <subcellularLocation>
        <location evidence="1">Cell membrane</location>
        <topology evidence="1">Multi-pass membrane protein</topology>
    </subcellularLocation>
</comment>
<dbReference type="AlphaFoldDB" id="A0AA37SLR1"/>
<keyword evidence="3" id="KW-1003">Cell membrane</keyword>
<dbReference type="PANTHER" id="PTHR42718">
    <property type="entry name" value="MAJOR FACILITATOR SUPERFAMILY MULTIDRUG TRANSPORTER MFSC"/>
    <property type="match status" value="1"/>
</dbReference>
<name>A0AA37SLR1_9PROT</name>
<feature type="transmembrane region" description="Helical" evidence="7">
    <location>
        <begin position="201"/>
        <end position="219"/>
    </location>
</feature>
<dbReference type="Gene3D" id="1.20.1720.10">
    <property type="entry name" value="Multidrug resistance protein D"/>
    <property type="match status" value="1"/>
</dbReference>
<dbReference type="PANTHER" id="PTHR42718:SF46">
    <property type="entry name" value="BLR6921 PROTEIN"/>
    <property type="match status" value="1"/>
</dbReference>
<feature type="transmembrane region" description="Helical" evidence="7">
    <location>
        <begin position="140"/>
        <end position="161"/>
    </location>
</feature>
<protein>
    <submittedName>
        <fullName evidence="9">MFS transporter</fullName>
    </submittedName>
</protein>
<dbReference type="InterPro" id="IPR036259">
    <property type="entry name" value="MFS_trans_sf"/>
</dbReference>
<sequence length="476" mass="50830">MVHDPVPIKNNTYVLGIIIGSYLIILVDTSIIMTGLPHIQAEIGLSPTTLSWAQSIYTLFFGGFLLIGARACDALGARKALEAGLWIFMTASIAIAGVQSPSWLLFARAFRGLGAAFVAPAALALLALHFKEGEERNRAVAWYGSTAGIGASVGMVLGGWLADVLSWRAGFLLNLPLSSLLIFASRRYLHENPPQKIRFDFPGAILSTSGFGSLIYGVSRTAVHGWLSTDVLTFLIVSVALLALLVWHENRTASPLIPLMLFSSRRRVGAYLARFLFLGPMVAFFFFGSEFMQESLHFSALKAGLAFLPMTVFACLSPALVPGLIRRFGDSPVMIGGLLLIFVGLQWLSHMPYPAEFWRSIALPMILIGAGQGFCLAPMTAAGISEIDVRHVGAASGVLNMAHQVGASFGLGLIASVATAADANDVSDTALNTLTSSTAAFSFGSWMVLLGAIIGGFLMRSRRTLNTAFRPDGPSL</sequence>
<evidence type="ECO:0000256" key="6">
    <source>
        <dbReference type="ARBA" id="ARBA00023136"/>
    </source>
</evidence>
<dbReference type="CDD" id="cd17321">
    <property type="entry name" value="MFS_MMR_MDR_like"/>
    <property type="match status" value="1"/>
</dbReference>
<evidence type="ECO:0000313" key="9">
    <source>
        <dbReference type="EMBL" id="GLQ86238.1"/>
    </source>
</evidence>
<dbReference type="InterPro" id="IPR020846">
    <property type="entry name" value="MFS_dom"/>
</dbReference>
<evidence type="ECO:0000256" key="4">
    <source>
        <dbReference type="ARBA" id="ARBA00022692"/>
    </source>
</evidence>
<dbReference type="InterPro" id="IPR011701">
    <property type="entry name" value="MFS"/>
</dbReference>
<feature type="transmembrane region" description="Helical" evidence="7">
    <location>
        <begin position="268"/>
        <end position="288"/>
    </location>
</feature>
<dbReference type="GO" id="GO:0005886">
    <property type="term" value="C:plasma membrane"/>
    <property type="evidence" value="ECO:0007669"/>
    <property type="project" value="UniProtKB-SubCell"/>
</dbReference>
<dbReference type="Gene3D" id="1.20.1250.20">
    <property type="entry name" value="MFS general substrate transporter like domains"/>
    <property type="match status" value="1"/>
</dbReference>